<protein>
    <recommendedName>
        <fullName evidence="4">Lipoprotein</fullName>
    </recommendedName>
</protein>
<sequence length="291" mass="30447">MKLMRRWAWMMACVAATASTAACGGDDSSEKGSVREALARSDGLKVGHVALYNQKTELRSVHGGSSNFYGGWRPPPNPRCETTTEGSCTVSRCQRLTSADYGPSFELIEASAGLVEIRRSNSPEVLTLGPGRSGLEAAGSLWSGGEQFTIKAAGDSDGVPGFETSLKAPSMVKVTAPGQPTAGGWIIPRSRDFELQWTYEGEPSGVVTIGMGDGRFNLDSVECKVPVQNGGVKIPASALAVLSAGTGYWSLHLLEEKTIEVEGGWKVTASLFTEGAGPGAGGLASVPVTFE</sequence>
<name>A0ABZ2K2Z9_9BACT</name>
<organism evidence="2 3">
    <name type="scientific">Pendulispora brunnea</name>
    <dbReference type="NCBI Taxonomy" id="2905690"/>
    <lineage>
        <taxon>Bacteria</taxon>
        <taxon>Pseudomonadati</taxon>
        <taxon>Myxococcota</taxon>
        <taxon>Myxococcia</taxon>
        <taxon>Myxococcales</taxon>
        <taxon>Sorangiineae</taxon>
        <taxon>Pendulisporaceae</taxon>
        <taxon>Pendulispora</taxon>
    </lineage>
</organism>
<evidence type="ECO:0000256" key="1">
    <source>
        <dbReference type="SAM" id="SignalP"/>
    </source>
</evidence>
<accession>A0ABZ2K2Z9</accession>
<keyword evidence="3" id="KW-1185">Reference proteome</keyword>
<feature type="signal peptide" evidence="1">
    <location>
        <begin position="1"/>
        <end position="21"/>
    </location>
</feature>
<dbReference type="EMBL" id="CP089982">
    <property type="protein sequence ID" value="WXA91567.1"/>
    <property type="molecule type" value="Genomic_DNA"/>
</dbReference>
<feature type="chain" id="PRO_5047275135" description="Lipoprotein" evidence="1">
    <location>
        <begin position="22"/>
        <end position="291"/>
    </location>
</feature>
<evidence type="ECO:0000313" key="3">
    <source>
        <dbReference type="Proteomes" id="UP001379533"/>
    </source>
</evidence>
<dbReference type="Proteomes" id="UP001379533">
    <property type="component" value="Chromosome"/>
</dbReference>
<evidence type="ECO:0008006" key="4">
    <source>
        <dbReference type="Google" id="ProtNLM"/>
    </source>
</evidence>
<proteinExistence type="predicted"/>
<keyword evidence="1" id="KW-0732">Signal</keyword>
<gene>
    <name evidence="2" type="ORF">LZC95_34550</name>
</gene>
<evidence type="ECO:0000313" key="2">
    <source>
        <dbReference type="EMBL" id="WXA91567.1"/>
    </source>
</evidence>
<dbReference type="RefSeq" id="WP_394842187.1">
    <property type="nucleotide sequence ID" value="NZ_CP089982.1"/>
</dbReference>
<dbReference type="PROSITE" id="PS51257">
    <property type="entry name" value="PROKAR_LIPOPROTEIN"/>
    <property type="match status" value="1"/>
</dbReference>
<reference evidence="2 3" key="1">
    <citation type="submission" date="2021-12" db="EMBL/GenBank/DDBJ databases">
        <title>Discovery of the Pendulisporaceae a myxobacterial family with distinct sporulation behavior and unique specialized metabolism.</title>
        <authorList>
            <person name="Garcia R."/>
            <person name="Popoff A."/>
            <person name="Bader C.D."/>
            <person name="Loehr J."/>
            <person name="Walesch S."/>
            <person name="Walt C."/>
            <person name="Boldt J."/>
            <person name="Bunk B."/>
            <person name="Haeckl F.J.F.P.J."/>
            <person name="Gunesch A.P."/>
            <person name="Birkelbach J."/>
            <person name="Nuebel U."/>
            <person name="Pietschmann T."/>
            <person name="Bach T."/>
            <person name="Mueller R."/>
        </authorList>
    </citation>
    <scope>NUCLEOTIDE SEQUENCE [LARGE SCALE GENOMIC DNA]</scope>
    <source>
        <strain evidence="2 3">MSr12523</strain>
    </source>
</reference>